<evidence type="ECO:0000313" key="2">
    <source>
        <dbReference type="Proteomes" id="UP000198564"/>
    </source>
</evidence>
<keyword evidence="2" id="KW-1185">Reference proteome</keyword>
<evidence type="ECO:0000313" key="1">
    <source>
        <dbReference type="EMBL" id="SEI97147.1"/>
    </source>
</evidence>
<proteinExistence type="predicted"/>
<accession>A0A1H6V5Q1</accession>
<reference evidence="2" key="1">
    <citation type="submission" date="2016-10" db="EMBL/GenBank/DDBJ databases">
        <authorList>
            <person name="Varghese N."/>
            <person name="Submissions S."/>
        </authorList>
    </citation>
    <scope>NUCLEOTIDE SEQUENCE [LARGE SCALE GENOMIC DNA]</scope>
    <source>
        <strain evidence="2">DSM 25751</strain>
    </source>
</reference>
<name>A0A1H6V5Q1_9LACT</name>
<dbReference type="EMBL" id="FNYW01000040">
    <property type="protein sequence ID" value="SEI97147.1"/>
    <property type="molecule type" value="Genomic_DNA"/>
</dbReference>
<dbReference type="Pfam" id="PF16264">
    <property type="entry name" value="SatD"/>
    <property type="match status" value="1"/>
</dbReference>
<sequence length="237" mass="27079">MKNNVKIALIADIIASKKLKERAQTQKILSTILTKMNDDYSDQLESNLTITLGDEFQGIVRDVKTAFLLIDRITLELQIMTKEQLDDDISLRWGMGLGELITPIENKEVSIGTDGPAYWHAREAIESVHENDDYGLLNEKIVTKHDDDLFYDSIIRLQNVIRNQWTQTQKETVHYVLLTDGYNDIGNQMVTDTLEKGLGKSLSAQTVSKRIISTQIKQYIQSRRLLADKIEKGRILE</sequence>
<organism evidence="1 2">
    <name type="scientific">Alkalibacterium gilvum</name>
    <dbReference type="NCBI Taxonomy" id="1130080"/>
    <lineage>
        <taxon>Bacteria</taxon>
        <taxon>Bacillati</taxon>
        <taxon>Bacillota</taxon>
        <taxon>Bacilli</taxon>
        <taxon>Lactobacillales</taxon>
        <taxon>Carnobacteriaceae</taxon>
        <taxon>Alkalibacterium</taxon>
    </lineage>
</organism>
<dbReference type="OrthoDB" id="3197351at2"/>
<dbReference type="STRING" id="1130080.SAMN04488113_14010"/>
<protein>
    <submittedName>
        <fullName evidence="1">SatD family (SatD)</fullName>
    </submittedName>
</protein>
<dbReference type="RefSeq" id="WP_091636186.1">
    <property type="nucleotide sequence ID" value="NZ_FNYW01000040.1"/>
</dbReference>
<dbReference type="AlphaFoldDB" id="A0A1H6V5Q1"/>
<dbReference type="Proteomes" id="UP000198564">
    <property type="component" value="Unassembled WGS sequence"/>
</dbReference>
<dbReference type="InterPro" id="IPR032580">
    <property type="entry name" value="SatD"/>
</dbReference>
<gene>
    <name evidence="1" type="ORF">SAMN04488113_14010</name>
</gene>